<feature type="domain" description="Reverse transcriptase" evidence="1">
    <location>
        <begin position="1"/>
        <end position="109"/>
    </location>
</feature>
<dbReference type="OrthoDB" id="1001905at2759"/>
<dbReference type="PROSITE" id="PS50878">
    <property type="entry name" value="RT_POL"/>
    <property type="match status" value="1"/>
</dbReference>
<dbReference type="EMBL" id="BSYR01000024">
    <property type="protein sequence ID" value="GMI90196.1"/>
    <property type="molecule type" value="Genomic_DNA"/>
</dbReference>
<dbReference type="InterPro" id="IPR052343">
    <property type="entry name" value="Retrotransposon-Effector_Assoc"/>
</dbReference>
<accession>A0A9W7I7B8</accession>
<dbReference type="AlphaFoldDB" id="A0A9W7I7B8"/>
<organism evidence="2 3">
    <name type="scientific">Hibiscus trionum</name>
    <name type="common">Flower of an hour</name>
    <dbReference type="NCBI Taxonomy" id="183268"/>
    <lineage>
        <taxon>Eukaryota</taxon>
        <taxon>Viridiplantae</taxon>
        <taxon>Streptophyta</taxon>
        <taxon>Embryophyta</taxon>
        <taxon>Tracheophyta</taxon>
        <taxon>Spermatophyta</taxon>
        <taxon>Magnoliopsida</taxon>
        <taxon>eudicotyledons</taxon>
        <taxon>Gunneridae</taxon>
        <taxon>Pentapetalae</taxon>
        <taxon>rosids</taxon>
        <taxon>malvids</taxon>
        <taxon>Malvales</taxon>
        <taxon>Malvaceae</taxon>
        <taxon>Malvoideae</taxon>
        <taxon>Hibiscus</taxon>
    </lineage>
</organism>
<dbReference type="PANTHER" id="PTHR46890">
    <property type="entry name" value="NON-LTR RETROLELEMENT REVERSE TRANSCRIPTASE-LIKE PROTEIN-RELATED"/>
    <property type="match status" value="1"/>
</dbReference>
<protein>
    <recommendedName>
        <fullName evidence="1">Reverse transcriptase domain-containing protein</fullName>
    </recommendedName>
</protein>
<evidence type="ECO:0000259" key="1">
    <source>
        <dbReference type="PROSITE" id="PS50878"/>
    </source>
</evidence>
<keyword evidence="3" id="KW-1185">Reference proteome</keyword>
<dbReference type="InterPro" id="IPR000477">
    <property type="entry name" value="RT_dom"/>
</dbReference>
<gene>
    <name evidence="2" type="ORF">HRI_002688900</name>
</gene>
<proteinExistence type="predicted"/>
<dbReference type="Proteomes" id="UP001165190">
    <property type="component" value="Unassembled WGS sequence"/>
</dbReference>
<comment type="caution">
    <text evidence="2">The sequence shown here is derived from an EMBL/GenBank/DDBJ whole genome shotgun (WGS) entry which is preliminary data.</text>
</comment>
<sequence length="109" mass="12554">MSRINQTCIVLISKNDNPTGMVHFRPISLCNVLFKIISKVLVNRFQSVLHFCVDESQSAFVSDRLITDNVLAAFEIIHSMCTKRVGKKSHFALKLDMSKAYDRVEWPFY</sequence>
<evidence type="ECO:0000313" key="2">
    <source>
        <dbReference type="EMBL" id="GMI90196.1"/>
    </source>
</evidence>
<dbReference type="PANTHER" id="PTHR46890:SF48">
    <property type="entry name" value="RNA-DIRECTED DNA POLYMERASE"/>
    <property type="match status" value="1"/>
</dbReference>
<evidence type="ECO:0000313" key="3">
    <source>
        <dbReference type="Proteomes" id="UP001165190"/>
    </source>
</evidence>
<reference evidence="2" key="1">
    <citation type="submission" date="2023-05" db="EMBL/GenBank/DDBJ databases">
        <title>Genome and transcriptome analyses reveal genes involved in the formation of fine ridges on petal epidermal cells in Hibiscus trionum.</title>
        <authorList>
            <person name="Koshimizu S."/>
            <person name="Masuda S."/>
            <person name="Ishii T."/>
            <person name="Shirasu K."/>
            <person name="Hoshino A."/>
            <person name="Arita M."/>
        </authorList>
    </citation>
    <scope>NUCLEOTIDE SEQUENCE</scope>
    <source>
        <strain evidence="2">Hamamatsu line</strain>
    </source>
</reference>
<name>A0A9W7I7B8_HIBTR</name>
<dbReference type="Pfam" id="PF00078">
    <property type="entry name" value="RVT_1"/>
    <property type="match status" value="1"/>
</dbReference>